<name>A0ABV7UKA6_9HYPH</name>
<evidence type="ECO:0000256" key="8">
    <source>
        <dbReference type="ARBA" id="ARBA00060041"/>
    </source>
</evidence>
<comment type="caution">
    <text evidence="11">The sequence shown here is derived from an EMBL/GenBank/DDBJ whole genome shotgun (WGS) entry which is preliminary data.</text>
</comment>
<keyword evidence="4" id="KW-0133">Cell shape</keyword>
<keyword evidence="7 10" id="KW-0472">Membrane</keyword>
<comment type="function">
    <text evidence="8">Involved in peptidoglycan biosynthesis. Transports lipid-linked peptidoglycan precursors from the inner to the outer leaflet of the cytoplasmic membrane.</text>
</comment>
<accession>A0ABV7UKA6</accession>
<feature type="transmembrane region" description="Helical" evidence="10">
    <location>
        <begin position="447"/>
        <end position="471"/>
    </location>
</feature>
<evidence type="ECO:0000256" key="5">
    <source>
        <dbReference type="ARBA" id="ARBA00022984"/>
    </source>
</evidence>
<keyword evidence="3 10" id="KW-0812">Transmembrane</keyword>
<evidence type="ECO:0000256" key="6">
    <source>
        <dbReference type="ARBA" id="ARBA00022989"/>
    </source>
</evidence>
<feature type="transmembrane region" description="Helical" evidence="10">
    <location>
        <begin position="190"/>
        <end position="212"/>
    </location>
</feature>
<dbReference type="EMBL" id="JBHRYC010000086">
    <property type="protein sequence ID" value="MFC3639130.1"/>
    <property type="molecule type" value="Genomic_DNA"/>
</dbReference>
<dbReference type="Pfam" id="PF03023">
    <property type="entry name" value="MurJ"/>
    <property type="match status" value="1"/>
</dbReference>
<dbReference type="InterPro" id="IPR004268">
    <property type="entry name" value="MurJ"/>
</dbReference>
<feature type="transmembrane region" description="Helical" evidence="10">
    <location>
        <begin position="158"/>
        <end position="178"/>
    </location>
</feature>
<dbReference type="PANTHER" id="PTHR47019">
    <property type="entry name" value="LIPID II FLIPPASE MURJ"/>
    <property type="match status" value="1"/>
</dbReference>
<comment type="similarity">
    <text evidence="9">Belongs to the MurJ/MviN family.</text>
</comment>
<gene>
    <name evidence="11" type="primary">murJ</name>
    <name evidence="11" type="ORF">ACFONL_17450</name>
</gene>
<dbReference type="InterPro" id="IPR051050">
    <property type="entry name" value="Lipid_II_flippase_MurJ/MviN"/>
</dbReference>
<organism evidence="11 12">
    <name type="scientific">Camelimonas fluminis</name>
    <dbReference type="NCBI Taxonomy" id="1576911"/>
    <lineage>
        <taxon>Bacteria</taxon>
        <taxon>Pseudomonadati</taxon>
        <taxon>Pseudomonadota</taxon>
        <taxon>Alphaproteobacteria</taxon>
        <taxon>Hyphomicrobiales</taxon>
        <taxon>Chelatococcaceae</taxon>
        <taxon>Camelimonas</taxon>
    </lineage>
</organism>
<feature type="transmembrane region" description="Helical" evidence="10">
    <location>
        <begin position="483"/>
        <end position="508"/>
    </location>
</feature>
<dbReference type="RefSeq" id="WP_191318477.1">
    <property type="nucleotide sequence ID" value="NZ_BNCG01000003.1"/>
</dbReference>
<evidence type="ECO:0000256" key="1">
    <source>
        <dbReference type="ARBA" id="ARBA00004651"/>
    </source>
</evidence>
<sequence length="529" mass="53941">MKLASPAAAVGLAAIVSRLLGYARDVLVANLLGAGPMAEALLAALRAPNALRRTLGEGGLNAALTPIYLRLRMQEGHVHAAAFARTTLILATLALGILGALLALSAGVVIHLSAPGLESRPQDFDLARWWFVLMTPFISVATLASIAAAFLNAERRYVIAALAPAIVNAALVGAYLAIPHVASTPQTMGALMALSLSIGGLLQLGLVLWPLMPALRQAANGLQPGVMAGIGKALRLGAPALVATASFQIIGVVASAIASQEPAALAWFYYADRLFQLPLSLAGVVIGSVVLTELGANRVNASETPAPPGNDMLDHALVSALAIGLPAAAALFVLAEPIIRTLFGRGAFSSSDVSGTSLALMAMAPGLPAGVVARVLLQELLVREKALASAACGIAGITVTALTAVLLTPHWGVSGAGAAVAAGLWAQCLAIASILTSRNWWRPSRAIARPVLVQTLATAIMTAALILAGSGPLLAHASGVRRLTALLLLCAAGGAIYGAIIWIGGGGLPGSGFRKQRAGCQRLLRRNRT</sequence>
<feature type="transmembrane region" description="Helical" evidence="10">
    <location>
        <begin position="413"/>
        <end position="435"/>
    </location>
</feature>
<dbReference type="PANTHER" id="PTHR47019:SF1">
    <property type="entry name" value="LIPID II FLIPPASE MURJ"/>
    <property type="match status" value="1"/>
</dbReference>
<comment type="subcellular location">
    <subcellularLocation>
        <location evidence="1">Cell membrane</location>
        <topology evidence="1">Multi-pass membrane protein</topology>
    </subcellularLocation>
</comment>
<evidence type="ECO:0000256" key="9">
    <source>
        <dbReference type="ARBA" id="ARBA00061532"/>
    </source>
</evidence>
<evidence type="ECO:0000256" key="3">
    <source>
        <dbReference type="ARBA" id="ARBA00022692"/>
    </source>
</evidence>
<feature type="transmembrane region" description="Helical" evidence="10">
    <location>
        <begin position="386"/>
        <end position="407"/>
    </location>
</feature>
<evidence type="ECO:0000313" key="12">
    <source>
        <dbReference type="Proteomes" id="UP001595704"/>
    </source>
</evidence>
<evidence type="ECO:0000256" key="2">
    <source>
        <dbReference type="ARBA" id="ARBA00022475"/>
    </source>
</evidence>
<feature type="transmembrane region" description="Helical" evidence="10">
    <location>
        <begin position="277"/>
        <end position="296"/>
    </location>
</feature>
<keyword evidence="6 10" id="KW-1133">Transmembrane helix</keyword>
<reference evidence="12" key="1">
    <citation type="journal article" date="2019" name="Int. J. Syst. Evol. Microbiol.">
        <title>The Global Catalogue of Microorganisms (GCM) 10K type strain sequencing project: providing services to taxonomists for standard genome sequencing and annotation.</title>
        <authorList>
            <consortium name="The Broad Institute Genomics Platform"/>
            <consortium name="The Broad Institute Genome Sequencing Center for Infectious Disease"/>
            <person name="Wu L."/>
            <person name="Ma J."/>
        </authorList>
    </citation>
    <scope>NUCLEOTIDE SEQUENCE [LARGE SCALE GENOMIC DNA]</scope>
    <source>
        <strain evidence="12">KCTC 42282</strain>
    </source>
</reference>
<feature type="transmembrane region" description="Helical" evidence="10">
    <location>
        <begin position="316"/>
        <end position="335"/>
    </location>
</feature>
<proteinExistence type="inferred from homology"/>
<feature type="transmembrane region" description="Helical" evidence="10">
    <location>
        <begin position="130"/>
        <end position="151"/>
    </location>
</feature>
<evidence type="ECO:0000256" key="4">
    <source>
        <dbReference type="ARBA" id="ARBA00022960"/>
    </source>
</evidence>
<keyword evidence="5" id="KW-0573">Peptidoglycan synthesis</keyword>
<feature type="transmembrane region" description="Helical" evidence="10">
    <location>
        <begin position="355"/>
        <end position="377"/>
    </location>
</feature>
<feature type="transmembrane region" description="Helical" evidence="10">
    <location>
        <begin position="233"/>
        <end position="257"/>
    </location>
</feature>
<feature type="transmembrane region" description="Helical" evidence="10">
    <location>
        <begin position="88"/>
        <end position="110"/>
    </location>
</feature>
<keyword evidence="12" id="KW-1185">Reference proteome</keyword>
<evidence type="ECO:0000256" key="7">
    <source>
        <dbReference type="ARBA" id="ARBA00023136"/>
    </source>
</evidence>
<evidence type="ECO:0000313" key="11">
    <source>
        <dbReference type="EMBL" id="MFC3639130.1"/>
    </source>
</evidence>
<evidence type="ECO:0000256" key="10">
    <source>
        <dbReference type="SAM" id="Phobius"/>
    </source>
</evidence>
<keyword evidence="2" id="KW-1003">Cell membrane</keyword>
<protein>
    <submittedName>
        <fullName evidence="11">Murein biosynthesis integral membrane protein MurJ</fullName>
    </submittedName>
</protein>
<dbReference type="Proteomes" id="UP001595704">
    <property type="component" value="Unassembled WGS sequence"/>
</dbReference>
<dbReference type="PRINTS" id="PR01806">
    <property type="entry name" value="VIRFACTRMVIN"/>
</dbReference>